<feature type="transmembrane region" description="Helical" evidence="1">
    <location>
        <begin position="142"/>
        <end position="163"/>
    </location>
</feature>
<comment type="caution">
    <text evidence="2">The sequence shown here is derived from an EMBL/GenBank/DDBJ whole genome shotgun (WGS) entry which is preliminary data.</text>
</comment>
<accession>N1WTM1</accession>
<protein>
    <submittedName>
        <fullName evidence="2">Uncharacterized protein</fullName>
    </submittedName>
</protein>
<keyword evidence="1" id="KW-0812">Transmembrane</keyword>
<evidence type="ECO:0000313" key="2">
    <source>
        <dbReference type="EMBL" id="EMY80459.1"/>
    </source>
</evidence>
<sequence>MKIFVWTTIIISYLFIILAVLPVRLFLVQTTITNTLDKEIFVTPFGRERSTITTTIPLEFKFPGISNPFNKKISVKPDETIELYHDNDVCMLDGLLIAKSDSLFKVNNDKQSNDHYIINNAALTNTADKLFADYNEYKFGDFIGFTFQILLLLYAPIMTVVILTKKFKK</sequence>
<dbReference type="RefSeq" id="WP_003442475.1">
    <property type="nucleotide sequence ID" value="NZ_APLF01000013.1"/>
</dbReference>
<reference evidence="2 3" key="1">
    <citation type="journal article" date="2014" name="Genome Biol. Evol.">
        <title>Extensive gene acquisition in the extremely psychrophilic bacterial species Psychroflexus torquis and the link to sea-ice ecosystem specialism.</title>
        <authorList>
            <person name="Feng S."/>
            <person name="Powell S.M."/>
            <person name="Wilson R."/>
            <person name="Bowman J.P."/>
        </authorList>
    </citation>
    <scope>NUCLEOTIDE SEQUENCE [LARGE SCALE GENOMIC DNA]</scope>
    <source>
        <strain evidence="2 3">ACAM 44</strain>
    </source>
</reference>
<keyword evidence="1" id="KW-0472">Membrane</keyword>
<organism evidence="2 3">
    <name type="scientific">Psychroflexus gondwanensis ACAM 44</name>
    <dbReference type="NCBI Taxonomy" id="1189619"/>
    <lineage>
        <taxon>Bacteria</taxon>
        <taxon>Pseudomonadati</taxon>
        <taxon>Bacteroidota</taxon>
        <taxon>Flavobacteriia</taxon>
        <taxon>Flavobacteriales</taxon>
        <taxon>Flavobacteriaceae</taxon>
        <taxon>Psychroflexus</taxon>
    </lineage>
</organism>
<keyword evidence="1" id="KW-1133">Transmembrane helix</keyword>
<evidence type="ECO:0000256" key="1">
    <source>
        <dbReference type="SAM" id="Phobius"/>
    </source>
</evidence>
<dbReference type="Proteomes" id="UP000012317">
    <property type="component" value="Unassembled WGS sequence"/>
</dbReference>
<dbReference type="AlphaFoldDB" id="N1WTM1"/>
<gene>
    <name evidence="2" type="ORF">pgond44_11963</name>
</gene>
<proteinExistence type="predicted"/>
<name>N1WTM1_9FLAO</name>
<feature type="transmembrane region" description="Helical" evidence="1">
    <location>
        <begin position="5"/>
        <end position="27"/>
    </location>
</feature>
<evidence type="ECO:0000313" key="3">
    <source>
        <dbReference type="Proteomes" id="UP000012317"/>
    </source>
</evidence>
<keyword evidence="3" id="KW-1185">Reference proteome</keyword>
<dbReference type="EMBL" id="APLF01000013">
    <property type="protein sequence ID" value="EMY80459.1"/>
    <property type="molecule type" value="Genomic_DNA"/>
</dbReference>